<dbReference type="PANTHER" id="PTHR42924">
    <property type="entry name" value="EXONUCLEASE"/>
    <property type="match status" value="1"/>
</dbReference>
<keyword evidence="3" id="KW-1185">Reference proteome</keyword>
<feature type="domain" description="Polymerase/histidinol phosphatase N-terminal" evidence="1">
    <location>
        <begin position="3"/>
        <end position="67"/>
    </location>
</feature>
<dbReference type="Pfam" id="PF02811">
    <property type="entry name" value="PHP"/>
    <property type="match status" value="1"/>
</dbReference>
<dbReference type="GO" id="GO:0004534">
    <property type="term" value="F:5'-3' RNA exonuclease activity"/>
    <property type="evidence" value="ECO:0007669"/>
    <property type="project" value="TreeGrafter"/>
</dbReference>
<accession>A0A1T3NX43</accession>
<dbReference type="CDD" id="cd07438">
    <property type="entry name" value="PHP_HisPPase_AMP"/>
    <property type="match status" value="1"/>
</dbReference>
<dbReference type="AlphaFoldDB" id="A0A1T3NX43"/>
<evidence type="ECO:0000259" key="1">
    <source>
        <dbReference type="SMART" id="SM00481"/>
    </source>
</evidence>
<gene>
    <name evidence="2" type="ORF">B4N89_10115</name>
</gene>
<name>A0A1T3NX43_9ACTN</name>
<organism evidence="2 3">
    <name type="scientific">Embleya scabrispora</name>
    <dbReference type="NCBI Taxonomy" id="159449"/>
    <lineage>
        <taxon>Bacteria</taxon>
        <taxon>Bacillati</taxon>
        <taxon>Actinomycetota</taxon>
        <taxon>Actinomycetes</taxon>
        <taxon>Kitasatosporales</taxon>
        <taxon>Streptomycetaceae</taxon>
        <taxon>Embleya</taxon>
    </lineage>
</organism>
<dbReference type="InterPro" id="IPR016195">
    <property type="entry name" value="Pol/histidinol_Pase-like"/>
</dbReference>
<dbReference type="Gene3D" id="1.10.150.650">
    <property type="match status" value="1"/>
</dbReference>
<sequence length="282" mass="29410">MRIDLHTHSTASDGTDAPADLVRKARAAGLDVVALTDHDTTAGWAAAAEALPDGLTLVRGAEISCVAEGGISLHMLGYLFDPAEPEFARARELVRTDRVRRAEAMVARCRELGAPITWERVREIAGGGAVGRPHVATALVEAGVVADVSAAFTPEWLKDGGRAFVGKYEIGAADAVRLITGAGGVAVFAHPGAVTRGRTVSDATIAELAEAGLAGIEVDHMDHDDTMRAHLRGLAGELRLIPTGSSDYHGTRKTINLGENTTDPESYGAIAELATGARPLTP</sequence>
<dbReference type="InterPro" id="IPR004013">
    <property type="entry name" value="PHP_dom"/>
</dbReference>
<dbReference type="Proteomes" id="UP000190037">
    <property type="component" value="Unassembled WGS sequence"/>
</dbReference>
<dbReference type="SMART" id="SM00481">
    <property type="entry name" value="POLIIIAc"/>
    <property type="match status" value="1"/>
</dbReference>
<evidence type="ECO:0000313" key="3">
    <source>
        <dbReference type="Proteomes" id="UP000190037"/>
    </source>
</evidence>
<comment type="caution">
    <text evidence="2">The sequence shown here is derived from an EMBL/GenBank/DDBJ whole genome shotgun (WGS) entry which is preliminary data.</text>
</comment>
<dbReference type="EMBL" id="MWQN01000001">
    <property type="protein sequence ID" value="OPC81252.1"/>
    <property type="molecule type" value="Genomic_DNA"/>
</dbReference>
<dbReference type="PANTHER" id="PTHR42924:SF3">
    <property type="entry name" value="POLYMERASE_HISTIDINOL PHOSPHATASE N-TERMINAL DOMAIN-CONTAINING PROTEIN"/>
    <property type="match status" value="1"/>
</dbReference>
<dbReference type="OrthoDB" id="9804333at2"/>
<dbReference type="GO" id="GO:0035312">
    <property type="term" value="F:5'-3' DNA exonuclease activity"/>
    <property type="evidence" value="ECO:0007669"/>
    <property type="project" value="TreeGrafter"/>
</dbReference>
<dbReference type="SUPFAM" id="SSF89550">
    <property type="entry name" value="PHP domain-like"/>
    <property type="match status" value="1"/>
</dbReference>
<protein>
    <submittedName>
        <fullName evidence="2">Phosphatase</fullName>
    </submittedName>
</protein>
<proteinExistence type="predicted"/>
<reference evidence="2 3" key="1">
    <citation type="submission" date="2017-03" db="EMBL/GenBank/DDBJ databases">
        <title>Draft genome sequence of Streptomyces scabrisporus NF3, endophyte isolated from Amphipterygium adstringens.</title>
        <authorList>
            <person name="Vazquez M."/>
            <person name="Ceapa C.D."/>
            <person name="Rodriguez Luna D."/>
            <person name="Sanchez Esquivel S."/>
        </authorList>
    </citation>
    <scope>NUCLEOTIDE SEQUENCE [LARGE SCALE GENOMIC DNA]</scope>
    <source>
        <strain evidence="2 3">NF3</strain>
    </source>
</reference>
<dbReference type="RefSeq" id="WP_078975556.1">
    <property type="nucleotide sequence ID" value="NZ_MWQN01000001.1"/>
</dbReference>
<dbReference type="Gene3D" id="3.20.20.140">
    <property type="entry name" value="Metal-dependent hydrolases"/>
    <property type="match status" value="1"/>
</dbReference>
<dbReference type="InterPro" id="IPR003141">
    <property type="entry name" value="Pol/His_phosphatase_N"/>
</dbReference>
<dbReference type="STRING" id="159449.B4N89_10115"/>
<evidence type="ECO:0000313" key="2">
    <source>
        <dbReference type="EMBL" id="OPC81252.1"/>
    </source>
</evidence>
<dbReference type="InterPro" id="IPR052018">
    <property type="entry name" value="PHP_domain"/>
</dbReference>